<keyword evidence="6" id="KW-0406">Ion transport</keyword>
<evidence type="ECO:0000259" key="9">
    <source>
        <dbReference type="Pfam" id="PF00999"/>
    </source>
</evidence>
<protein>
    <submittedName>
        <fullName evidence="10">Sodium:proton exchanger</fullName>
    </submittedName>
</protein>
<dbReference type="AlphaFoldDB" id="A0A5C5RJS6"/>
<keyword evidence="3" id="KW-0050">Antiport</keyword>
<comment type="subcellular location">
    <subcellularLocation>
        <location evidence="1">Cell membrane</location>
        <topology evidence="1">Multi-pass membrane protein</topology>
    </subcellularLocation>
</comment>
<feature type="transmembrane region" description="Helical" evidence="8">
    <location>
        <begin position="230"/>
        <end position="257"/>
    </location>
</feature>
<evidence type="ECO:0000256" key="4">
    <source>
        <dbReference type="ARBA" id="ARBA00022692"/>
    </source>
</evidence>
<keyword evidence="11" id="KW-1185">Reference proteome</keyword>
<dbReference type="Pfam" id="PF00999">
    <property type="entry name" value="Na_H_Exchanger"/>
    <property type="match status" value="1"/>
</dbReference>
<evidence type="ECO:0000256" key="8">
    <source>
        <dbReference type="SAM" id="Phobius"/>
    </source>
</evidence>
<dbReference type="PANTHER" id="PTHR32507">
    <property type="entry name" value="NA(+)/H(+) ANTIPORTER 1"/>
    <property type="match status" value="1"/>
</dbReference>
<keyword evidence="5 8" id="KW-1133">Transmembrane helix</keyword>
<dbReference type="GO" id="GO:0005886">
    <property type="term" value="C:plasma membrane"/>
    <property type="evidence" value="ECO:0007669"/>
    <property type="project" value="UniProtKB-SubCell"/>
</dbReference>
<feature type="transmembrane region" description="Helical" evidence="8">
    <location>
        <begin position="197"/>
        <end position="218"/>
    </location>
</feature>
<sequence>MNAAVLTVIGAIVLRSLFATGLARWNVGAPVAMVVAGAVVAAFSPGSFGVVGTDTVFVQHAAEIILAVLLFVDATEVKGRRLWGRWPGLVGRTLFVAMPVALALAVGAGALLFPGQAFGVLLILACIVIPIDFAPADNVVRDHALPAKVRSVLNVESGYNDGLVSPVFLFALALIGGRHAEAQSPLGALGSALPSSAIALVVGVLMGALLAVVMDWATERDLTTVQSRRIIVLLMPVMVYFTTVAVDGNGFVAAFAAGTAYRYVYRGSVARRLRRLGPGQSPRQPVADSLNAGLLEDVTLLLTMVMWFVVGLATAYLFVVGISWQQVLYCVLALTVIRVLSILIGLAGSSMSVREQLLVGALGPRGTTSIVFGLLAFNSLPDGPISELALSVTVLCVLGSVLLHGMGAGPLTRKVSE</sequence>
<organism evidence="10 11">
    <name type="scientific">Tsukamurella sputi</name>
    <dbReference type="NCBI Taxonomy" id="2591848"/>
    <lineage>
        <taxon>Bacteria</taxon>
        <taxon>Bacillati</taxon>
        <taxon>Actinomycetota</taxon>
        <taxon>Actinomycetes</taxon>
        <taxon>Mycobacteriales</taxon>
        <taxon>Tsukamurellaceae</taxon>
        <taxon>Tsukamurella</taxon>
    </lineage>
</organism>
<dbReference type="PANTHER" id="PTHR32507:SF8">
    <property type="entry name" value="CNH1P"/>
    <property type="match status" value="1"/>
</dbReference>
<evidence type="ECO:0000256" key="1">
    <source>
        <dbReference type="ARBA" id="ARBA00004651"/>
    </source>
</evidence>
<feature type="transmembrane region" description="Helical" evidence="8">
    <location>
        <begin position="388"/>
        <end position="407"/>
    </location>
</feature>
<feature type="transmembrane region" description="Helical" evidence="8">
    <location>
        <begin position="298"/>
        <end position="320"/>
    </location>
</feature>
<keyword evidence="2" id="KW-0813">Transport</keyword>
<dbReference type="GO" id="GO:0015297">
    <property type="term" value="F:antiporter activity"/>
    <property type="evidence" value="ECO:0007669"/>
    <property type="project" value="UniProtKB-KW"/>
</dbReference>
<name>A0A5C5RJS6_9ACTN</name>
<feature type="transmembrane region" description="Helical" evidence="8">
    <location>
        <begin position="89"/>
        <end position="111"/>
    </location>
</feature>
<feature type="domain" description="Cation/H+ exchanger transmembrane" evidence="9">
    <location>
        <begin position="21"/>
        <end position="413"/>
    </location>
</feature>
<evidence type="ECO:0000256" key="6">
    <source>
        <dbReference type="ARBA" id="ARBA00023065"/>
    </source>
</evidence>
<feature type="transmembrane region" description="Helical" evidence="8">
    <location>
        <begin position="57"/>
        <end position="77"/>
    </location>
</feature>
<gene>
    <name evidence="10" type="ORF">FK268_17935</name>
</gene>
<dbReference type="Proteomes" id="UP000319792">
    <property type="component" value="Unassembled WGS sequence"/>
</dbReference>
<reference evidence="10 11" key="1">
    <citation type="submission" date="2019-08" db="EMBL/GenBank/DDBJ databases">
        <title>Tsukamurella conjunctivitidis sp. nov., Tsukamurella assacharolytica sp. nov. and Tsukamurella sputae sp. nov. isolated from patients with conjunctivitis, bacteraemia (lymphoma) and respiratory infection (sputum) in Hong Kong.</title>
        <authorList>
            <person name="Fok K.M.N."/>
            <person name="Fong J.Y.H."/>
        </authorList>
    </citation>
    <scope>NUCLEOTIDE SEQUENCE [LARGE SCALE GENOMIC DNA]</scope>
    <source>
        <strain evidence="10 11">HKU70</strain>
    </source>
</reference>
<evidence type="ECO:0000313" key="11">
    <source>
        <dbReference type="Proteomes" id="UP000319792"/>
    </source>
</evidence>
<evidence type="ECO:0000256" key="2">
    <source>
        <dbReference type="ARBA" id="ARBA00022448"/>
    </source>
</evidence>
<dbReference type="EMBL" id="VIGV01000006">
    <property type="protein sequence ID" value="TWS22884.1"/>
    <property type="molecule type" value="Genomic_DNA"/>
</dbReference>
<keyword evidence="7 8" id="KW-0472">Membrane</keyword>
<proteinExistence type="predicted"/>
<keyword evidence="4 8" id="KW-0812">Transmembrane</keyword>
<accession>A0A5C5RJS6</accession>
<feature type="transmembrane region" description="Helical" evidence="8">
    <location>
        <begin position="117"/>
        <end position="136"/>
    </location>
</feature>
<evidence type="ECO:0000256" key="3">
    <source>
        <dbReference type="ARBA" id="ARBA00022449"/>
    </source>
</evidence>
<evidence type="ECO:0000256" key="5">
    <source>
        <dbReference type="ARBA" id="ARBA00022989"/>
    </source>
</evidence>
<dbReference type="OrthoDB" id="4174405at2"/>
<evidence type="ECO:0000313" key="10">
    <source>
        <dbReference type="EMBL" id="TWS22884.1"/>
    </source>
</evidence>
<feature type="transmembrane region" description="Helical" evidence="8">
    <location>
        <begin position="327"/>
        <end position="351"/>
    </location>
</feature>
<comment type="caution">
    <text evidence="10">The sequence shown here is derived from an EMBL/GenBank/DDBJ whole genome shotgun (WGS) entry which is preliminary data.</text>
</comment>
<evidence type="ECO:0000256" key="7">
    <source>
        <dbReference type="ARBA" id="ARBA00023136"/>
    </source>
</evidence>
<dbReference type="GO" id="GO:1902600">
    <property type="term" value="P:proton transmembrane transport"/>
    <property type="evidence" value="ECO:0007669"/>
    <property type="project" value="InterPro"/>
</dbReference>
<dbReference type="InterPro" id="IPR006153">
    <property type="entry name" value="Cation/H_exchanger_TM"/>
</dbReference>
<dbReference type="RefSeq" id="WP_146436540.1">
    <property type="nucleotide sequence ID" value="NZ_VIGV01000006.1"/>
</dbReference>